<name>A0ABN9XI66_9DINO</name>
<evidence type="ECO:0000256" key="1">
    <source>
        <dbReference type="SAM" id="MobiDB-lite"/>
    </source>
</evidence>
<proteinExistence type="predicted"/>
<feature type="region of interest" description="Disordered" evidence="1">
    <location>
        <begin position="550"/>
        <end position="578"/>
    </location>
</feature>
<feature type="region of interest" description="Disordered" evidence="1">
    <location>
        <begin position="1"/>
        <end position="76"/>
    </location>
</feature>
<feature type="non-terminal residue" evidence="2">
    <location>
        <position position="1"/>
    </location>
</feature>
<feature type="compositionally biased region" description="Basic and acidic residues" evidence="1">
    <location>
        <begin position="136"/>
        <end position="146"/>
    </location>
</feature>
<feature type="compositionally biased region" description="Low complexity" evidence="1">
    <location>
        <begin position="27"/>
        <end position="39"/>
    </location>
</feature>
<feature type="region of interest" description="Disordered" evidence="1">
    <location>
        <begin position="96"/>
        <end position="153"/>
    </location>
</feature>
<organism evidence="2 3">
    <name type="scientific">Prorocentrum cordatum</name>
    <dbReference type="NCBI Taxonomy" id="2364126"/>
    <lineage>
        <taxon>Eukaryota</taxon>
        <taxon>Sar</taxon>
        <taxon>Alveolata</taxon>
        <taxon>Dinophyceae</taxon>
        <taxon>Prorocentrales</taxon>
        <taxon>Prorocentraceae</taxon>
        <taxon>Prorocentrum</taxon>
    </lineage>
</organism>
<dbReference type="Proteomes" id="UP001189429">
    <property type="component" value="Unassembled WGS sequence"/>
</dbReference>
<comment type="caution">
    <text evidence="2">The sequence shown here is derived from an EMBL/GenBank/DDBJ whole genome shotgun (WGS) entry which is preliminary data.</text>
</comment>
<feature type="non-terminal residue" evidence="2">
    <location>
        <position position="758"/>
    </location>
</feature>
<evidence type="ECO:0000313" key="3">
    <source>
        <dbReference type="Proteomes" id="UP001189429"/>
    </source>
</evidence>
<evidence type="ECO:0000313" key="2">
    <source>
        <dbReference type="EMBL" id="CAK0899452.1"/>
    </source>
</evidence>
<reference evidence="2" key="1">
    <citation type="submission" date="2023-10" db="EMBL/GenBank/DDBJ databases">
        <authorList>
            <person name="Chen Y."/>
            <person name="Shah S."/>
            <person name="Dougan E. K."/>
            <person name="Thang M."/>
            <person name="Chan C."/>
        </authorList>
    </citation>
    <scope>NUCLEOTIDE SEQUENCE [LARGE SCALE GENOMIC DNA]</scope>
</reference>
<protein>
    <submittedName>
        <fullName evidence="2">Uncharacterized protein</fullName>
    </submittedName>
</protein>
<accession>A0ABN9XI66</accession>
<gene>
    <name evidence="2" type="ORF">PCOR1329_LOCUS76955</name>
</gene>
<sequence length="758" mass="82119">DIPTPTGEDSPPLEEPREPQPQEEALEAAVAAAVAAALEEAAEGEQKPGEAAEAEMEADDQDGADAAAAASAESVKKEALGAMGALLEDLDLDDVAVGAGGFNDGNGVSASPAAIGRAGTEGKADPSASPPPPPAPHEEPRRDDKVAKRKGNRRPCPVCNEVYDKMPANSPYCHGHKEIVEFAWQQACNQSSEEERTKANNYFIHCRDKGPVKFTQLILDVEKQAGERRGRGIKRKWLDWSQCAETTAVKKEVEDNSKLKWYDYVDWTYYHTVKRMKPRCASDQEWQEAVETTRGTEWQRGTGEAVEILVKKGDYVSYKQALSHTQQWATGDKQKKNPTEADYKKTMEKIKTGHVSFTDSVFKGLSGSTASASSAPHGGKKKGVILGSQQLKAQGSLKNSLDAELAHWNGSGANPAVPNLVEEGIKESKDKIADTTVHGEVCEGHLFSRTVRLDTLKAIHDSHLPEKISTFTNRHKAQLPVRVNKLEGVASIKEKIAGIMETEAKEELKAAESGIQQLINYISQVRSAVSVGIKDLGTAVTQYRKRIDGERKSAEEKKQRVAREEGCKGGSETTGTSARQDAQGIFDISWEPVAQKVVKFSDMTDFAATAEFENLQDPYIITNADKIKAFVDQAGNIKAGMASFTATFADSAQATITGRASCPLNASSGTVSSLKSMMRQCAPRAPETLVVEDKMPPLGMSFSGALGNHGSAYFELLGLGSIRYGISGTRDLVIFKYDSLAHAFQDEGPFNVLKQLCQ</sequence>
<feature type="compositionally biased region" description="Basic and acidic residues" evidence="1">
    <location>
        <begin position="550"/>
        <end position="567"/>
    </location>
</feature>
<feature type="compositionally biased region" description="Low complexity" evidence="1">
    <location>
        <begin position="64"/>
        <end position="73"/>
    </location>
</feature>
<keyword evidence="3" id="KW-1185">Reference proteome</keyword>
<dbReference type="EMBL" id="CAUYUJ010020609">
    <property type="protein sequence ID" value="CAK0899452.1"/>
    <property type="molecule type" value="Genomic_DNA"/>
</dbReference>
<feature type="compositionally biased region" description="Acidic residues" evidence="1">
    <location>
        <begin position="52"/>
        <end position="63"/>
    </location>
</feature>